<feature type="transmembrane region" description="Helical" evidence="10">
    <location>
        <begin position="79"/>
        <end position="100"/>
    </location>
</feature>
<dbReference type="InterPro" id="IPR025383">
    <property type="entry name" value="MrpA_C/MbhD"/>
</dbReference>
<feature type="transmembrane region" description="Helical" evidence="10">
    <location>
        <begin position="242"/>
        <end position="264"/>
    </location>
</feature>
<feature type="transmembrane region" description="Helical" evidence="10">
    <location>
        <begin position="625"/>
        <end position="644"/>
    </location>
</feature>
<comment type="caution">
    <text evidence="16">The sequence shown here is derived from an EMBL/GenBank/DDBJ whole genome shotgun (WGS) entry which is preliminary data.</text>
</comment>
<dbReference type="RefSeq" id="WP_141317341.1">
    <property type="nucleotide sequence ID" value="NZ_BJOC01000006.1"/>
</dbReference>
<feature type="transmembrane region" description="Helical" evidence="10">
    <location>
        <begin position="845"/>
        <end position="870"/>
    </location>
</feature>
<evidence type="ECO:0000256" key="7">
    <source>
        <dbReference type="ARBA" id="ARBA00023065"/>
    </source>
</evidence>
<dbReference type="AlphaFoldDB" id="A0A4Y4EYD1"/>
<feature type="transmembrane region" description="Helical" evidence="10">
    <location>
        <begin position="367"/>
        <end position="389"/>
    </location>
</feature>
<feature type="transmembrane region" description="Helical" evidence="10">
    <location>
        <begin position="206"/>
        <end position="230"/>
    </location>
</feature>
<evidence type="ECO:0000259" key="13">
    <source>
        <dbReference type="Pfam" id="PF04039"/>
    </source>
</evidence>
<evidence type="ECO:0000256" key="5">
    <source>
        <dbReference type="ARBA" id="ARBA00022692"/>
    </source>
</evidence>
<feature type="domain" description="MrpA C-terminal/MbhD" evidence="14">
    <location>
        <begin position="608"/>
        <end position="673"/>
    </location>
</feature>
<feature type="transmembrane region" description="Helical" evidence="10">
    <location>
        <begin position="783"/>
        <end position="807"/>
    </location>
</feature>
<evidence type="ECO:0000256" key="3">
    <source>
        <dbReference type="ARBA" id="ARBA00022449"/>
    </source>
</evidence>
<evidence type="ECO:0000259" key="12">
    <source>
        <dbReference type="Pfam" id="PF00662"/>
    </source>
</evidence>
<comment type="subcellular location">
    <subcellularLocation>
        <location evidence="1">Cell membrane</location>
        <topology evidence="1">Multi-pass membrane protein</topology>
    </subcellularLocation>
    <subcellularLocation>
        <location evidence="9">Membrane</location>
        <topology evidence="9">Multi-pass membrane protein</topology>
    </subcellularLocation>
</comment>
<dbReference type="InterPro" id="IPR001516">
    <property type="entry name" value="Proton_antipo_N"/>
</dbReference>
<feature type="transmembrane region" description="Helical" evidence="10">
    <location>
        <begin position="890"/>
        <end position="913"/>
    </location>
</feature>
<feature type="transmembrane region" description="Helical" evidence="10">
    <location>
        <begin position="650"/>
        <end position="672"/>
    </location>
</feature>
<name>A0A4Y4EYD1_9GAMM</name>
<feature type="transmembrane region" description="Helical" evidence="10">
    <location>
        <begin position="270"/>
        <end position="291"/>
    </location>
</feature>
<feature type="domain" description="NADH-Ubiquinone oxidoreductase (complex I) chain 5 N-terminal" evidence="12">
    <location>
        <begin position="65"/>
        <end position="110"/>
    </location>
</feature>
<dbReference type="EMBL" id="BJOC01000006">
    <property type="protein sequence ID" value="GED21325.1"/>
    <property type="molecule type" value="Genomic_DNA"/>
</dbReference>
<evidence type="ECO:0000256" key="10">
    <source>
        <dbReference type="SAM" id="Phobius"/>
    </source>
</evidence>
<evidence type="ECO:0000256" key="8">
    <source>
        <dbReference type="ARBA" id="ARBA00023136"/>
    </source>
</evidence>
<evidence type="ECO:0000256" key="1">
    <source>
        <dbReference type="ARBA" id="ARBA00004651"/>
    </source>
</evidence>
<feature type="transmembrane region" description="Helical" evidence="10">
    <location>
        <begin position="132"/>
        <end position="150"/>
    </location>
</feature>
<dbReference type="NCBIfam" id="NF009288">
    <property type="entry name" value="PRK12648.1"/>
    <property type="match status" value="1"/>
</dbReference>
<evidence type="ECO:0000256" key="4">
    <source>
        <dbReference type="ARBA" id="ARBA00022475"/>
    </source>
</evidence>
<dbReference type="InterPro" id="IPR001750">
    <property type="entry name" value="ND/Mrp_TM"/>
</dbReference>
<sequence length="938" mass="101051">MTLLWIALLPLLGVLVPALGARLERRYCSLATGLLPAIALLLTLTQLPSLADGETLRFAVDWVPSLGLDLAFRLDGLSVLFNLLILGIGLLIVLYAHYYLDADEPYGRFYAYLILFMASMVGIAMADNLLLLWMFWELTSLSSFLLIGYWSHRSDARKGARMALAVTGAGGLALLAGLLLVGNMVGSFDMNRVLASSDVILAHEHYPLALGLILLGAFAKSAQFPFHFWLPHAMAAPTPVSAYLHSATMVKAGILLMARLHPAIAGSELWTLVVTLVGMTTLLYGAWFALIKTDLKGILAFSTVSHLGLITALLGIGTPMAVLAAMFHILNHATFKAALFMTAGIIDHETGTRELSRLGGLRRAMPVTALLTSITGAAMAGVPLLNGFISKEMFFTSATKADMLGGISWLLPLLATLGGILSVAYSLRLVHAVFFKPAREAPPSSPHEPPRLMRAPVELLAVLCILVGLLPSPLAGGLMDLATRAVLGEPMNFHLAIWHGFNLPLLMSVIALLAGIGTYLGHRHLRHFLRGFKPVDARLVFEGAVQYTGRQAERLLACFDNGSLQRYMSLLLVTALILAGLGLFRMPSLAGDQPGSELDGVLITGAVLLMFSGIATVITHRYRLISLLMLSMVGLLVSLTFARFSAPDLALTQLSVEVVTMILLMLALFFLPQKTPRESSMPRTLRDSALAAALGMIVASLNYAVLTRDHNSISDFFIENSVPGGGGHNVVNVILVDFRGFDTLGEITVLAIAGLAIFKLLNRLRLFMPHSDVEGRLWSPDRYPMILTTISQALLPLALLVSVFIFLRGHNHPGGGFIAGLITAVALILLYMARGVEWAQSRLDFQYQPVAIAGVGIATLTGLGSWLFGYPFLTSSFGHFHLPLIGDFELATAMIFDLGVYLAVVGATLMILANLGKLTTPHRPSKQGESTTPSEETS</sequence>
<feature type="transmembrane region" description="Helical" evidence="10">
    <location>
        <begin position="409"/>
        <end position="434"/>
    </location>
</feature>
<dbReference type="Pfam" id="PF04039">
    <property type="entry name" value="MnhB"/>
    <property type="match status" value="1"/>
</dbReference>
<dbReference type="Pfam" id="PF20501">
    <property type="entry name" value="MbhE"/>
    <property type="match status" value="1"/>
</dbReference>
<proteinExistence type="predicted"/>
<feature type="transmembrane region" description="Helical" evidence="10">
    <location>
        <begin position="162"/>
        <end position="186"/>
    </location>
</feature>
<evidence type="ECO:0000313" key="16">
    <source>
        <dbReference type="EMBL" id="GED21325.1"/>
    </source>
</evidence>
<keyword evidence="5 9" id="KW-0812">Transmembrane</keyword>
<dbReference type="Pfam" id="PF00361">
    <property type="entry name" value="Proton_antipo_M"/>
    <property type="match status" value="1"/>
</dbReference>
<keyword evidence="8 10" id="KW-0472">Membrane</keyword>
<feature type="transmembrane region" description="Helical" evidence="10">
    <location>
        <begin position="455"/>
        <end position="476"/>
    </location>
</feature>
<keyword evidence="4" id="KW-1003">Cell membrane</keyword>
<dbReference type="InterPro" id="IPR050616">
    <property type="entry name" value="CPA3_Na-H_Antiporter_A"/>
</dbReference>
<evidence type="ECO:0000313" key="17">
    <source>
        <dbReference type="Proteomes" id="UP000319812"/>
    </source>
</evidence>
<dbReference type="InterPro" id="IPR007182">
    <property type="entry name" value="MnhB"/>
</dbReference>
<feature type="transmembrane region" description="Helical" evidence="10">
    <location>
        <begin position="567"/>
        <end position="586"/>
    </location>
</feature>
<keyword evidence="7" id="KW-0406">Ion transport</keyword>
<feature type="domain" description="NADH:quinone oxidoreductase/Mrp antiporter transmembrane" evidence="11">
    <location>
        <begin position="126"/>
        <end position="404"/>
    </location>
</feature>
<evidence type="ECO:0000256" key="9">
    <source>
        <dbReference type="RuleBase" id="RU000320"/>
    </source>
</evidence>
<evidence type="ECO:0000259" key="15">
    <source>
        <dbReference type="Pfam" id="PF20501"/>
    </source>
</evidence>
<dbReference type="Pfam" id="PF00662">
    <property type="entry name" value="Proton_antipo_N"/>
    <property type="match status" value="1"/>
</dbReference>
<dbReference type="GO" id="GO:0005886">
    <property type="term" value="C:plasma membrane"/>
    <property type="evidence" value="ECO:0007669"/>
    <property type="project" value="UniProtKB-SubCell"/>
</dbReference>
<gene>
    <name evidence="16" type="ORF">HHA01_03020</name>
</gene>
<feature type="transmembrane region" description="Helical" evidence="10">
    <location>
        <begin position="322"/>
        <end position="346"/>
    </location>
</feature>
<feature type="transmembrane region" description="Helical" evidence="10">
    <location>
        <begin position="684"/>
        <end position="706"/>
    </location>
</feature>
<feature type="transmembrane region" description="Helical" evidence="10">
    <location>
        <begin position="109"/>
        <end position="126"/>
    </location>
</feature>
<dbReference type="PANTHER" id="PTHR43373">
    <property type="entry name" value="NA(+)/H(+) ANTIPORTER SUBUNIT"/>
    <property type="match status" value="1"/>
</dbReference>
<feature type="transmembrane region" description="Helical" evidence="10">
    <location>
        <begin position="743"/>
        <end position="762"/>
    </location>
</feature>
<feature type="domain" description="MrpA C-terminal/MbhE" evidence="15">
    <location>
        <begin position="683"/>
        <end position="765"/>
    </location>
</feature>
<keyword evidence="3" id="KW-0050">Antiport</keyword>
<evidence type="ECO:0000256" key="6">
    <source>
        <dbReference type="ARBA" id="ARBA00022989"/>
    </source>
</evidence>
<dbReference type="GO" id="GO:0006811">
    <property type="term" value="P:monoatomic ion transport"/>
    <property type="evidence" value="ECO:0007669"/>
    <property type="project" value="UniProtKB-KW"/>
</dbReference>
<keyword evidence="17" id="KW-1185">Reference proteome</keyword>
<dbReference type="PRINTS" id="PR01434">
    <property type="entry name" value="NADHDHGNASE5"/>
</dbReference>
<feature type="transmembrane region" description="Helical" evidence="10">
    <location>
        <begin position="598"/>
        <end position="618"/>
    </location>
</feature>
<dbReference type="PANTHER" id="PTHR43373:SF1">
    <property type="entry name" value="NA(+)_H(+) ANTIPORTER SUBUNIT A"/>
    <property type="match status" value="1"/>
</dbReference>
<reference evidence="16 17" key="1">
    <citation type="submission" date="2019-06" db="EMBL/GenBank/DDBJ databases">
        <title>Whole genome shotgun sequence of Halomonas halmophila NBRC 15537.</title>
        <authorList>
            <person name="Hosoyama A."/>
            <person name="Uohara A."/>
            <person name="Ohji S."/>
            <person name="Ichikawa N."/>
        </authorList>
    </citation>
    <scope>NUCLEOTIDE SEQUENCE [LARGE SCALE GENOMIC DNA]</scope>
    <source>
        <strain evidence="16 17">NBRC 15537</strain>
    </source>
</reference>
<feature type="transmembrane region" description="Helical" evidence="10">
    <location>
        <begin position="496"/>
        <end position="520"/>
    </location>
</feature>
<feature type="transmembrane region" description="Helical" evidence="10">
    <location>
        <begin position="813"/>
        <end position="833"/>
    </location>
</feature>
<evidence type="ECO:0000259" key="14">
    <source>
        <dbReference type="Pfam" id="PF13244"/>
    </source>
</evidence>
<accession>A0A4Y4EYD1</accession>
<evidence type="ECO:0000256" key="2">
    <source>
        <dbReference type="ARBA" id="ARBA00022448"/>
    </source>
</evidence>
<dbReference type="Proteomes" id="UP000319812">
    <property type="component" value="Unassembled WGS sequence"/>
</dbReference>
<keyword evidence="6 10" id="KW-1133">Transmembrane helix</keyword>
<organism evidence="16 17">
    <name type="scientific">Halomonas halmophila</name>
    <dbReference type="NCBI Taxonomy" id="252"/>
    <lineage>
        <taxon>Bacteria</taxon>
        <taxon>Pseudomonadati</taxon>
        <taxon>Pseudomonadota</taxon>
        <taxon>Gammaproteobacteria</taxon>
        <taxon>Oceanospirillales</taxon>
        <taxon>Halomonadaceae</taxon>
        <taxon>Halomonas</taxon>
    </lineage>
</organism>
<evidence type="ECO:0000259" key="11">
    <source>
        <dbReference type="Pfam" id="PF00361"/>
    </source>
</evidence>
<keyword evidence="2" id="KW-0813">Transport</keyword>
<dbReference type="OrthoDB" id="9811798at2"/>
<dbReference type="InterPro" id="IPR046806">
    <property type="entry name" value="MrpA_C/MbhE"/>
</dbReference>
<dbReference type="Pfam" id="PF13244">
    <property type="entry name" value="MbhD"/>
    <property type="match status" value="1"/>
</dbReference>
<feature type="domain" description="Na+/H+ antiporter MnhB subunit-related protein" evidence="13">
    <location>
        <begin position="786"/>
        <end position="909"/>
    </location>
</feature>
<feature type="transmembrane region" description="Helical" evidence="10">
    <location>
        <begin position="298"/>
        <end position="316"/>
    </location>
</feature>
<dbReference type="GO" id="GO:0015297">
    <property type="term" value="F:antiporter activity"/>
    <property type="evidence" value="ECO:0007669"/>
    <property type="project" value="UniProtKB-KW"/>
</dbReference>
<protein>
    <submittedName>
        <fullName evidence="16">Monovalent cation/H+ antiporter subunit A</fullName>
    </submittedName>
</protein>